<keyword evidence="7" id="KW-0805">Transcription regulation</keyword>
<evidence type="ECO:0000259" key="11">
    <source>
        <dbReference type="PROSITE" id="PS51674"/>
    </source>
</evidence>
<keyword evidence="5" id="KW-0408">Iron</keyword>
<sequence>MSVLFSELLVPGWADEKIGLDAVTGTYSDGSSFNLPCHTADPEMYFSEEELAVAEAKSLCGGCPVRAQCLEGALSRKEPAGVWGGELFEDGRVISRKRKAGRPTAIEVAAREVSAPIQTITVQLEVASPTSSGSEREESAA</sequence>
<dbReference type="InterPro" id="IPR034768">
    <property type="entry name" value="4FE4S_WBL"/>
</dbReference>
<comment type="cofactor">
    <cofactor evidence="1">
        <name>[4Fe-4S] cluster</name>
        <dbReference type="ChEBI" id="CHEBI:49883"/>
    </cofactor>
</comment>
<dbReference type="GO" id="GO:0051539">
    <property type="term" value="F:4 iron, 4 sulfur cluster binding"/>
    <property type="evidence" value="ECO:0007669"/>
    <property type="project" value="UniProtKB-KW"/>
</dbReference>
<dbReference type="Pfam" id="PF02467">
    <property type="entry name" value="Whib"/>
    <property type="match status" value="1"/>
</dbReference>
<evidence type="ECO:0000313" key="12">
    <source>
        <dbReference type="EMBL" id="CAB4657711.1"/>
    </source>
</evidence>
<keyword evidence="10" id="KW-0804">Transcription</keyword>
<reference evidence="12" key="1">
    <citation type="submission" date="2020-05" db="EMBL/GenBank/DDBJ databases">
        <authorList>
            <person name="Chiriac C."/>
            <person name="Salcher M."/>
            <person name="Ghai R."/>
            <person name="Kavagutti S V."/>
        </authorList>
    </citation>
    <scope>NUCLEOTIDE SEQUENCE</scope>
</reference>
<keyword evidence="8" id="KW-0238">DNA-binding</keyword>
<dbReference type="GO" id="GO:0045892">
    <property type="term" value="P:negative regulation of DNA-templated transcription"/>
    <property type="evidence" value="ECO:0007669"/>
    <property type="project" value="TreeGrafter"/>
</dbReference>
<evidence type="ECO:0000256" key="7">
    <source>
        <dbReference type="ARBA" id="ARBA00023015"/>
    </source>
</evidence>
<keyword evidence="4" id="KW-0479">Metal-binding</keyword>
<evidence type="ECO:0000256" key="4">
    <source>
        <dbReference type="ARBA" id="ARBA00022723"/>
    </source>
</evidence>
<dbReference type="PANTHER" id="PTHR38839">
    <property type="entry name" value="TRANSCRIPTIONAL REGULATOR WHID-RELATED"/>
    <property type="match status" value="1"/>
</dbReference>
<evidence type="ECO:0000256" key="9">
    <source>
        <dbReference type="ARBA" id="ARBA00023157"/>
    </source>
</evidence>
<keyword evidence="9" id="KW-1015">Disulfide bond</keyword>
<comment type="similarity">
    <text evidence="2">Belongs to the WhiB family.</text>
</comment>
<evidence type="ECO:0000256" key="5">
    <source>
        <dbReference type="ARBA" id="ARBA00023004"/>
    </source>
</evidence>
<gene>
    <name evidence="12" type="ORF">UFOPK2265_00571</name>
</gene>
<dbReference type="PROSITE" id="PS51674">
    <property type="entry name" value="4FE4S_WBL"/>
    <property type="match status" value="1"/>
</dbReference>
<keyword evidence="3" id="KW-0004">4Fe-4S</keyword>
<evidence type="ECO:0000256" key="3">
    <source>
        <dbReference type="ARBA" id="ARBA00022485"/>
    </source>
</evidence>
<dbReference type="EMBL" id="CAEZWP010000019">
    <property type="protein sequence ID" value="CAB4657711.1"/>
    <property type="molecule type" value="Genomic_DNA"/>
</dbReference>
<keyword evidence="6" id="KW-0411">Iron-sulfur</keyword>
<protein>
    <submittedName>
        <fullName evidence="12">Unannotated protein</fullName>
    </submittedName>
</protein>
<proteinExistence type="inferred from homology"/>
<dbReference type="HAMAP" id="MF_01479">
    <property type="entry name" value="WhiB"/>
    <property type="match status" value="1"/>
</dbReference>
<evidence type="ECO:0000256" key="6">
    <source>
        <dbReference type="ARBA" id="ARBA00023014"/>
    </source>
</evidence>
<organism evidence="12">
    <name type="scientific">freshwater metagenome</name>
    <dbReference type="NCBI Taxonomy" id="449393"/>
    <lineage>
        <taxon>unclassified sequences</taxon>
        <taxon>metagenomes</taxon>
        <taxon>ecological metagenomes</taxon>
    </lineage>
</organism>
<dbReference type="GO" id="GO:0047134">
    <property type="term" value="F:protein-disulfide reductase [NAD(P)H] activity"/>
    <property type="evidence" value="ECO:0007669"/>
    <property type="project" value="TreeGrafter"/>
</dbReference>
<accession>A0A6J6L7I6</accession>
<dbReference type="InterPro" id="IPR003482">
    <property type="entry name" value="Whib"/>
</dbReference>
<evidence type="ECO:0000256" key="2">
    <source>
        <dbReference type="ARBA" id="ARBA00006597"/>
    </source>
</evidence>
<name>A0A6J6L7I6_9ZZZZ</name>
<dbReference type="AlphaFoldDB" id="A0A6J6L7I6"/>
<evidence type="ECO:0000256" key="10">
    <source>
        <dbReference type="ARBA" id="ARBA00023163"/>
    </source>
</evidence>
<dbReference type="GO" id="GO:0045454">
    <property type="term" value="P:cell redox homeostasis"/>
    <property type="evidence" value="ECO:0007669"/>
    <property type="project" value="TreeGrafter"/>
</dbReference>
<evidence type="ECO:0000256" key="8">
    <source>
        <dbReference type="ARBA" id="ARBA00023125"/>
    </source>
</evidence>
<dbReference type="GO" id="GO:0046872">
    <property type="term" value="F:metal ion binding"/>
    <property type="evidence" value="ECO:0007669"/>
    <property type="project" value="UniProtKB-KW"/>
</dbReference>
<evidence type="ECO:0000256" key="1">
    <source>
        <dbReference type="ARBA" id="ARBA00001966"/>
    </source>
</evidence>
<dbReference type="PANTHER" id="PTHR38839:SF2">
    <property type="entry name" value="TRANSCRIPTIONAL REGULATOR WHIB7-RELATED"/>
    <property type="match status" value="1"/>
</dbReference>
<dbReference type="GO" id="GO:0003677">
    <property type="term" value="F:DNA binding"/>
    <property type="evidence" value="ECO:0007669"/>
    <property type="project" value="UniProtKB-KW"/>
</dbReference>
<feature type="domain" description="4Fe-4S Wbl-type" evidence="11">
    <location>
        <begin position="36"/>
        <end position="93"/>
    </location>
</feature>